<evidence type="ECO:0000256" key="1">
    <source>
        <dbReference type="ARBA" id="ARBA00006464"/>
    </source>
</evidence>
<sequence length="230" mass="26194">MSVSDLEVVVERNKPYQSTQQPITLKRNLTGYLFGKRVADIVLSFVGILFLTPLLVLISIWIKVEDRKGPVLFKQDRVGKDGKEFHMYKFRSMVNNAEALLPDLLSKNEVSGAMFKIKDDPRVTKVGKFIRKTSIDELPQLWNVLKGEMSLVGPRPALRREVAEYTAHDKQRLIVTPGCTGLWQISGRSNLGFDEMVELDLQYISERSLFNDFKIILKTVVVLFGSKDAF</sequence>
<dbReference type="Pfam" id="PF02397">
    <property type="entry name" value="Bac_transf"/>
    <property type="match status" value="1"/>
</dbReference>
<feature type="domain" description="Bacterial sugar transferase" evidence="3">
    <location>
        <begin position="36"/>
        <end position="224"/>
    </location>
</feature>
<name>A0A6G3ZYM1_9BACL</name>
<keyword evidence="2" id="KW-0812">Transmembrane</keyword>
<comment type="similarity">
    <text evidence="1">Belongs to the bacterial sugar transferase family.</text>
</comment>
<dbReference type="RefSeq" id="WP_163947524.1">
    <property type="nucleotide sequence ID" value="NZ_JAAIKC010000004.1"/>
</dbReference>
<evidence type="ECO:0000259" key="3">
    <source>
        <dbReference type="Pfam" id="PF02397"/>
    </source>
</evidence>
<reference evidence="4" key="1">
    <citation type="submission" date="2020-02" db="EMBL/GenBank/DDBJ databases">
        <authorList>
            <person name="Shen X.-R."/>
            <person name="Zhang Y.-X."/>
        </authorList>
    </citation>
    <scope>NUCLEOTIDE SEQUENCE</scope>
    <source>
        <strain evidence="4">SYP-B3998</strain>
    </source>
</reference>
<feature type="transmembrane region" description="Helical" evidence="2">
    <location>
        <begin position="41"/>
        <end position="62"/>
    </location>
</feature>
<protein>
    <submittedName>
        <fullName evidence="4">Sugar transferase</fullName>
    </submittedName>
</protein>
<comment type="caution">
    <text evidence="4">The sequence shown here is derived from an EMBL/GenBank/DDBJ whole genome shotgun (WGS) entry which is preliminary data.</text>
</comment>
<accession>A0A6G3ZYM1</accession>
<evidence type="ECO:0000313" key="4">
    <source>
        <dbReference type="EMBL" id="NEW07148.1"/>
    </source>
</evidence>
<dbReference type="GO" id="GO:0016780">
    <property type="term" value="F:phosphotransferase activity, for other substituted phosphate groups"/>
    <property type="evidence" value="ECO:0007669"/>
    <property type="project" value="TreeGrafter"/>
</dbReference>
<dbReference type="PANTHER" id="PTHR30576:SF10">
    <property type="entry name" value="SLL5057 PROTEIN"/>
    <property type="match status" value="1"/>
</dbReference>
<keyword evidence="4" id="KW-0808">Transferase</keyword>
<evidence type="ECO:0000256" key="2">
    <source>
        <dbReference type="SAM" id="Phobius"/>
    </source>
</evidence>
<keyword evidence="2" id="KW-0472">Membrane</keyword>
<organism evidence="4">
    <name type="scientific">Paenibacillus sp. SYP-B3998</name>
    <dbReference type="NCBI Taxonomy" id="2678564"/>
    <lineage>
        <taxon>Bacteria</taxon>
        <taxon>Bacillati</taxon>
        <taxon>Bacillota</taxon>
        <taxon>Bacilli</taxon>
        <taxon>Bacillales</taxon>
        <taxon>Paenibacillaceae</taxon>
        <taxon>Paenibacillus</taxon>
    </lineage>
</organism>
<keyword evidence="2" id="KW-1133">Transmembrane helix</keyword>
<dbReference type="AlphaFoldDB" id="A0A6G3ZYM1"/>
<dbReference type="EMBL" id="JAAIKC010000004">
    <property type="protein sequence ID" value="NEW07148.1"/>
    <property type="molecule type" value="Genomic_DNA"/>
</dbReference>
<gene>
    <name evidence="4" type="ORF">GK047_14160</name>
</gene>
<dbReference type="InterPro" id="IPR003362">
    <property type="entry name" value="Bact_transf"/>
</dbReference>
<dbReference type="PANTHER" id="PTHR30576">
    <property type="entry name" value="COLANIC BIOSYNTHESIS UDP-GLUCOSE LIPID CARRIER TRANSFERASE"/>
    <property type="match status" value="1"/>
</dbReference>
<proteinExistence type="inferred from homology"/>